<evidence type="ECO:0000313" key="10">
    <source>
        <dbReference type="EMBL" id="OBZ67689.1"/>
    </source>
</evidence>
<dbReference type="Proteomes" id="UP000092993">
    <property type="component" value="Unassembled WGS sequence"/>
</dbReference>
<dbReference type="EMBL" id="LUGG01000023">
    <property type="protein sequence ID" value="OBZ67689.1"/>
    <property type="molecule type" value="Genomic_DNA"/>
</dbReference>
<keyword evidence="4" id="KW-0547">Nucleotide-binding</keyword>
<keyword evidence="5 10" id="KW-0418">Kinase</keyword>
<sequence length="215" mass="24810">MQRGEECSCSPRLRKSSWYVRLYSTFQDSTSLYFVLALAPNGDLGDLLRKYVDAVLWMHSKGVLHRDLKPENVLLDSDMRVKLTDFGSAYIAEDLDLSPVRVRLLGALLRFPELLNRAWKSTSRSSDYWAIGKDPGASDSIRRYLLFLQQEHPGAVCPTPKHEIVSVKSRAPRECKLILRTTEKQYVYDFRDREALARWAAELQSFLDLRTTRHS</sequence>
<evidence type="ECO:0000259" key="9">
    <source>
        <dbReference type="PROSITE" id="PS50011"/>
    </source>
</evidence>
<dbReference type="EC" id="2.7.11.1" evidence="1"/>
<evidence type="ECO:0000256" key="2">
    <source>
        <dbReference type="ARBA" id="ARBA00022527"/>
    </source>
</evidence>
<dbReference type="InterPro" id="IPR011009">
    <property type="entry name" value="Kinase-like_dom_sf"/>
</dbReference>
<gene>
    <name evidence="10" type="primary">PKH2</name>
    <name evidence="10" type="ORF">A0H81_12362</name>
</gene>
<dbReference type="GO" id="GO:0005524">
    <property type="term" value="F:ATP binding"/>
    <property type="evidence" value="ECO:0007669"/>
    <property type="project" value="UniProtKB-KW"/>
</dbReference>
<evidence type="ECO:0000256" key="8">
    <source>
        <dbReference type="ARBA" id="ARBA00048679"/>
    </source>
</evidence>
<dbReference type="PANTHER" id="PTHR24356:SF163">
    <property type="entry name" value="3-PHOSPHOINOSITIDE-DEPENDENT PROTEIN KINASE 1-RELATED"/>
    <property type="match status" value="1"/>
</dbReference>
<accession>A0A1C7LUS5</accession>
<keyword evidence="6" id="KW-0067">ATP-binding</keyword>
<comment type="catalytic activity">
    <reaction evidence="7">
        <text>L-threonyl-[protein] + ATP = O-phospho-L-threonyl-[protein] + ADP + H(+)</text>
        <dbReference type="Rhea" id="RHEA:46608"/>
        <dbReference type="Rhea" id="RHEA-COMP:11060"/>
        <dbReference type="Rhea" id="RHEA-COMP:11605"/>
        <dbReference type="ChEBI" id="CHEBI:15378"/>
        <dbReference type="ChEBI" id="CHEBI:30013"/>
        <dbReference type="ChEBI" id="CHEBI:30616"/>
        <dbReference type="ChEBI" id="CHEBI:61977"/>
        <dbReference type="ChEBI" id="CHEBI:456216"/>
        <dbReference type="EC" id="2.7.11.1"/>
    </reaction>
</comment>
<dbReference type="Pfam" id="PF00069">
    <property type="entry name" value="Pkinase"/>
    <property type="match status" value="1"/>
</dbReference>
<keyword evidence="3" id="KW-0808">Transferase</keyword>
<dbReference type="InterPro" id="IPR008271">
    <property type="entry name" value="Ser/Thr_kinase_AS"/>
</dbReference>
<reference evidence="10 11" key="1">
    <citation type="submission" date="2016-03" db="EMBL/GenBank/DDBJ databases">
        <title>Whole genome sequencing of Grifola frondosa 9006-11.</title>
        <authorList>
            <person name="Min B."/>
            <person name="Park H."/>
            <person name="Kim J.-G."/>
            <person name="Cho H."/>
            <person name="Oh Y.-L."/>
            <person name="Kong W.-S."/>
            <person name="Choi I.-G."/>
        </authorList>
    </citation>
    <scope>NUCLEOTIDE SEQUENCE [LARGE SCALE GENOMIC DNA]</scope>
    <source>
        <strain evidence="10 11">9006-11</strain>
    </source>
</reference>
<feature type="domain" description="Protein kinase" evidence="9">
    <location>
        <begin position="1"/>
        <end position="207"/>
    </location>
</feature>
<evidence type="ECO:0000313" key="11">
    <source>
        <dbReference type="Proteomes" id="UP000092993"/>
    </source>
</evidence>
<protein>
    <recommendedName>
        <fullName evidence="1">non-specific serine/threonine protein kinase</fullName>
        <ecNumber evidence="1">2.7.11.1</ecNumber>
    </recommendedName>
</protein>
<evidence type="ECO:0000256" key="5">
    <source>
        <dbReference type="ARBA" id="ARBA00022777"/>
    </source>
</evidence>
<keyword evidence="2" id="KW-0723">Serine/threonine-protein kinase</keyword>
<evidence type="ECO:0000256" key="4">
    <source>
        <dbReference type="ARBA" id="ARBA00022741"/>
    </source>
</evidence>
<name>A0A1C7LUS5_GRIFR</name>
<dbReference type="PANTHER" id="PTHR24356">
    <property type="entry name" value="SERINE/THREONINE-PROTEIN KINASE"/>
    <property type="match status" value="1"/>
</dbReference>
<evidence type="ECO:0000256" key="7">
    <source>
        <dbReference type="ARBA" id="ARBA00047899"/>
    </source>
</evidence>
<comment type="catalytic activity">
    <reaction evidence="8">
        <text>L-seryl-[protein] + ATP = O-phospho-L-seryl-[protein] + ADP + H(+)</text>
        <dbReference type="Rhea" id="RHEA:17989"/>
        <dbReference type="Rhea" id="RHEA-COMP:9863"/>
        <dbReference type="Rhea" id="RHEA-COMP:11604"/>
        <dbReference type="ChEBI" id="CHEBI:15378"/>
        <dbReference type="ChEBI" id="CHEBI:29999"/>
        <dbReference type="ChEBI" id="CHEBI:30616"/>
        <dbReference type="ChEBI" id="CHEBI:83421"/>
        <dbReference type="ChEBI" id="CHEBI:456216"/>
        <dbReference type="EC" id="2.7.11.1"/>
    </reaction>
</comment>
<keyword evidence="11" id="KW-1185">Reference proteome</keyword>
<evidence type="ECO:0000256" key="1">
    <source>
        <dbReference type="ARBA" id="ARBA00012513"/>
    </source>
</evidence>
<comment type="caution">
    <text evidence="10">The sequence shown here is derived from an EMBL/GenBank/DDBJ whole genome shotgun (WGS) entry which is preliminary data.</text>
</comment>
<dbReference type="InterPro" id="IPR000719">
    <property type="entry name" value="Prot_kinase_dom"/>
</dbReference>
<dbReference type="STRING" id="5627.A0A1C7LUS5"/>
<dbReference type="Gene3D" id="1.10.510.10">
    <property type="entry name" value="Transferase(Phosphotransferase) domain 1"/>
    <property type="match status" value="1"/>
</dbReference>
<dbReference type="GO" id="GO:0004674">
    <property type="term" value="F:protein serine/threonine kinase activity"/>
    <property type="evidence" value="ECO:0007669"/>
    <property type="project" value="UniProtKB-KW"/>
</dbReference>
<dbReference type="OrthoDB" id="347657at2759"/>
<evidence type="ECO:0000256" key="3">
    <source>
        <dbReference type="ARBA" id="ARBA00022679"/>
    </source>
</evidence>
<dbReference type="AlphaFoldDB" id="A0A1C7LUS5"/>
<organism evidence="10 11">
    <name type="scientific">Grifola frondosa</name>
    <name type="common">Maitake</name>
    <name type="synonym">Polyporus frondosus</name>
    <dbReference type="NCBI Taxonomy" id="5627"/>
    <lineage>
        <taxon>Eukaryota</taxon>
        <taxon>Fungi</taxon>
        <taxon>Dikarya</taxon>
        <taxon>Basidiomycota</taxon>
        <taxon>Agaricomycotina</taxon>
        <taxon>Agaricomycetes</taxon>
        <taxon>Polyporales</taxon>
        <taxon>Grifolaceae</taxon>
        <taxon>Grifola</taxon>
    </lineage>
</organism>
<evidence type="ECO:0000256" key="6">
    <source>
        <dbReference type="ARBA" id="ARBA00022840"/>
    </source>
</evidence>
<dbReference type="PROSITE" id="PS00108">
    <property type="entry name" value="PROTEIN_KINASE_ST"/>
    <property type="match status" value="1"/>
</dbReference>
<dbReference type="InterPro" id="IPR050236">
    <property type="entry name" value="Ser_Thr_kinase_AGC"/>
</dbReference>
<dbReference type="GO" id="GO:0035556">
    <property type="term" value="P:intracellular signal transduction"/>
    <property type="evidence" value="ECO:0007669"/>
    <property type="project" value="TreeGrafter"/>
</dbReference>
<proteinExistence type="predicted"/>
<dbReference type="SMART" id="SM00220">
    <property type="entry name" value="S_TKc"/>
    <property type="match status" value="1"/>
</dbReference>
<dbReference type="PROSITE" id="PS50011">
    <property type="entry name" value="PROTEIN_KINASE_DOM"/>
    <property type="match status" value="1"/>
</dbReference>
<dbReference type="SUPFAM" id="SSF56112">
    <property type="entry name" value="Protein kinase-like (PK-like)"/>
    <property type="match status" value="1"/>
</dbReference>